<evidence type="ECO:0000256" key="6">
    <source>
        <dbReference type="SAM" id="MobiDB-lite"/>
    </source>
</evidence>
<dbReference type="STRING" id="1507870.A0A1V8TT94"/>
<feature type="region of interest" description="Disordered" evidence="6">
    <location>
        <begin position="118"/>
        <end position="144"/>
    </location>
</feature>
<dbReference type="GO" id="GO:0019901">
    <property type="term" value="F:protein kinase binding"/>
    <property type="evidence" value="ECO:0007669"/>
    <property type="project" value="InterPro"/>
</dbReference>
<dbReference type="Pfam" id="PF25455">
    <property type="entry name" value="Beta-barrel_CAF17_C"/>
    <property type="match status" value="1"/>
</dbReference>
<dbReference type="PANTHER" id="PTHR22602">
    <property type="entry name" value="TRANSFERASE CAF17, MITOCHONDRIAL-RELATED"/>
    <property type="match status" value="1"/>
</dbReference>
<dbReference type="AlphaFoldDB" id="A0A1V8TT94"/>
<comment type="similarity">
    <text evidence="4">Belongs to the GcvT family. CAF17/IBA57 subfamily.</text>
</comment>
<feature type="region of interest" description="Disordered" evidence="6">
    <location>
        <begin position="498"/>
        <end position="543"/>
    </location>
</feature>
<dbReference type="Gene3D" id="3.30.1360.120">
    <property type="entry name" value="Probable tRNA modification gtpase trme, domain 1"/>
    <property type="match status" value="1"/>
</dbReference>
<sequence>MHTHAAIHFTDPFAARQPTHIPTFTGCGRQLAGPGSEGWHRDFNRALTPPPDMHGTHHADTAAMHRYEDGAFANEGSARPTSYRAPASTFASYEFLNGNGGSAGVTAGIRNHTLSPTLQPQFPRQQHTGGAYDGHDQSRRSSQSTIATGFQIPKSVNSSGGSLSELAAQITCLFWFESSDLLQQIEKSPDTLTPTRKLAKDAIPTTGFRKWVTTILSTTLVAQNVVLLALLFIHRLKKLNPAVRGKPGSEYRLLTVALMLGNKFLDDNTYTNKTWAEVSGINVGEVHIMEVEFLSNMKYWLLTSAEDWAEWQTLLGKYALYFDRATHPAQIRQQPTPILPPASSLYLPLALPSPPTSNHASPPFGTDLMHHTFPYNTAGTTPAPSPLRPVMGTDLPNPRKRSRDDHGAEPPTKRVAGGLRDLLSTYPAQSTQNPRLTLPSLATTPNGMTNGHLGLPTPQNQQLPPLNVPARAMALAQQGALSHLHTNAGAVALPPLESTQQHSFSQQPSRQQSPYLRSAVTSPTSVMPGSAATLHPPTQVSPSYYLQQRDSPYRPVHNVSTLLYPPPSSALQHRPQSIEFNQMRYQPLSKSNQQDQTGHLPYVAQNVWLNGNTQEAMTPVHHLNPPPPPPSGAAHLTNRRLLSIHGPDAPKFLQGIITANVRPDTRAGFYAAFLTGQGKVLNDVFVYPTLGSRWHSETHGNEDPGFLVEVDAAQAGELERHVKRHKLRAKLKLRLLEEGEMGVWAVWREDERWTAHSQGGSVIDGELGLVDCRAPGMGRRVLVPASSAEGSPVGKSGSLEELEEAPLSAYTVRRYLRGVPEGQQELKREDVLPLNANIDLMGGIDFKKGCYTGQELTIRTHHTGVVRRRILPVSLYGLATGVPETLEYSATAQSTIPDSDTDIKKQDKRNRATGKFIAGIGNIGLAMCRLEQMTDLVVSIEGSTVSVGDKFAVQTADGAELGIKAFVPDWLRGQIRAPKIQKRV</sequence>
<feature type="compositionally biased region" description="Low complexity" evidence="6">
    <location>
        <begin position="455"/>
        <end position="465"/>
    </location>
</feature>
<evidence type="ECO:0000256" key="1">
    <source>
        <dbReference type="ARBA" id="ARBA00004305"/>
    </source>
</evidence>
<evidence type="ECO:0000313" key="8">
    <source>
        <dbReference type="EMBL" id="OQO14527.1"/>
    </source>
</evidence>
<reference evidence="9" key="1">
    <citation type="submission" date="2017-03" db="EMBL/GenBank/DDBJ databases">
        <title>Genomes of endolithic fungi from Antarctica.</title>
        <authorList>
            <person name="Coleine C."/>
            <person name="Masonjones S."/>
            <person name="Stajich J.E."/>
        </authorList>
    </citation>
    <scope>NUCLEOTIDE SEQUENCE [LARGE SCALE GENOMIC DNA]</scope>
    <source>
        <strain evidence="9">CCFEE 5527</strain>
    </source>
</reference>
<dbReference type="Gene3D" id="1.10.472.10">
    <property type="entry name" value="Cyclin-like"/>
    <property type="match status" value="1"/>
</dbReference>
<dbReference type="InterPro" id="IPR027266">
    <property type="entry name" value="TrmE/GcvT-like"/>
</dbReference>
<dbReference type="InterPro" id="IPR045179">
    <property type="entry name" value="YgfZ/GcvT"/>
</dbReference>
<dbReference type="InterPro" id="IPR013922">
    <property type="entry name" value="Cyclin_PHO80-like"/>
</dbReference>
<dbReference type="Pfam" id="PF08613">
    <property type="entry name" value="Cyclin"/>
    <property type="match status" value="1"/>
</dbReference>
<protein>
    <recommendedName>
        <fullName evidence="5">Iron-sulfur cluster assembly factor IBA57 homolog, mitochondrial</fullName>
    </recommendedName>
</protein>
<proteinExistence type="inferred from homology"/>
<dbReference type="PANTHER" id="PTHR22602:SF0">
    <property type="entry name" value="TRANSFERASE CAF17, MITOCHONDRIAL-RELATED"/>
    <property type="match status" value="1"/>
</dbReference>
<accession>A0A1V8TT94</accession>
<dbReference type="NCBIfam" id="TIGR03317">
    <property type="entry name" value="ygfZ_signature"/>
    <property type="match status" value="1"/>
</dbReference>
<keyword evidence="9" id="KW-1185">Reference proteome</keyword>
<feature type="domain" description="CAF17 C-terminal" evidence="7">
    <location>
        <begin position="867"/>
        <end position="947"/>
    </location>
</feature>
<gene>
    <name evidence="8" type="ORF">B0A48_01405</name>
</gene>
<dbReference type="EMBL" id="NAJO01000002">
    <property type="protein sequence ID" value="OQO14527.1"/>
    <property type="molecule type" value="Genomic_DNA"/>
</dbReference>
<dbReference type="OrthoDB" id="191995at2759"/>
<dbReference type="InterPro" id="IPR057460">
    <property type="entry name" value="CAF17_C"/>
</dbReference>
<dbReference type="CDD" id="cd20557">
    <property type="entry name" value="CYCLIN_ScPCL1-like"/>
    <property type="match status" value="1"/>
</dbReference>
<comment type="subcellular location">
    <subcellularLocation>
        <location evidence="1">Mitochondrion matrix</location>
    </subcellularLocation>
</comment>
<dbReference type="GO" id="GO:0005759">
    <property type="term" value="C:mitochondrial matrix"/>
    <property type="evidence" value="ECO:0007669"/>
    <property type="project" value="UniProtKB-SubCell"/>
</dbReference>
<feature type="compositionally biased region" description="Polar residues" evidence="6">
    <location>
        <begin position="426"/>
        <end position="449"/>
    </location>
</feature>
<dbReference type="SUPFAM" id="SSF103025">
    <property type="entry name" value="Folate-binding domain"/>
    <property type="match status" value="1"/>
</dbReference>
<evidence type="ECO:0000313" key="9">
    <source>
        <dbReference type="Proteomes" id="UP000192596"/>
    </source>
</evidence>
<evidence type="ECO:0000256" key="2">
    <source>
        <dbReference type="ARBA" id="ARBA00022946"/>
    </source>
</evidence>
<keyword evidence="3" id="KW-0496">Mitochondrion</keyword>
<comment type="caution">
    <text evidence="8">The sequence shown here is derived from an EMBL/GenBank/DDBJ whole genome shotgun (WGS) entry which is preliminary data.</text>
</comment>
<evidence type="ECO:0000256" key="4">
    <source>
        <dbReference type="ARBA" id="ARBA00093447"/>
    </source>
</evidence>
<evidence type="ECO:0000256" key="3">
    <source>
        <dbReference type="ARBA" id="ARBA00023128"/>
    </source>
</evidence>
<dbReference type="InParanoid" id="A0A1V8TT94"/>
<feature type="compositionally biased region" description="Polar residues" evidence="6">
    <location>
        <begin position="118"/>
        <end position="128"/>
    </location>
</feature>
<feature type="compositionally biased region" description="Low complexity" evidence="6">
    <location>
        <begin position="500"/>
        <end position="513"/>
    </location>
</feature>
<dbReference type="GO" id="GO:0016226">
    <property type="term" value="P:iron-sulfur cluster assembly"/>
    <property type="evidence" value="ECO:0007669"/>
    <property type="project" value="TreeGrafter"/>
</dbReference>
<keyword evidence="2" id="KW-0809">Transit peptide</keyword>
<organism evidence="8 9">
    <name type="scientific">Cryoendolithus antarcticus</name>
    <dbReference type="NCBI Taxonomy" id="1507870"/>
    <lineage>
        <taxon>Eukaryota</taxon>
        <taxon>Fungi</taxon>
        <taxon>Dikarya</taxon>
        <taxon>Ascomycota</taxon>
        <taxon>Pezizomycotina</taxon>
        <taxon>Dothideomycetes</taxon>
        <taxon>Dothideomycetidae</taxon>
        <taxon>Cladosporiales</taxon>
        <taxon>Cladosporiaceae</taxon>
        <taxon>Cryoendolithus</taxon>
    </lineage>
</organism>
<feature type="compositionally biased region" description="Basic and acidic residues" evidence="6">
    <location>
        <begin position="402"/>
        <end position="412"/>
    </location>
</feature>
<dbReference type="Proteomes" id="UP000192596">
    <property type="component" value="Unassembled WGS sequence"/>
</dbReference>
<feature type="region of interest" description="Disordered" evidence="6">
    <location>
        <begin position="379"/>
        <end position="465"/>
    </location>
</feature>
<name>A0A1V8TT94_9PEZI</name>
<dbReference type="InterPro" id="IPR017703">
    <property type="entry name" value="YgfZ/GCV_T_CS"/>
</dbReference>
<evidence type="ECO:0000259" key="7">
    <source>
        <dbReference type="Pfam" id="PF25455"/>
    </source>
</evidence>
<evidence type="ECO:0000256" key="5">
    <source>
        <dbReference type="ARBA" id="ARBA00093637"/>
    </source>
</evidence>